<accession>A0A0M8PF56</accession>
<keyword evidence="2" id="KW-1185">Reference proteome</keyword>
<gene>
    <name evidence="1" type="ORF">ACN38_g2188</name>
</gene>
<protein>
    <submittedName>
        <fullName evidence="1">Uncharacterized protein</fullName>
    </submittedName>
</protein>
<dbReference type="Proteomes" id="UP000037696">
    <property type="component" value="Unassembled WGS sequence"/>
</dbReference>
<proteinExistence type="predicted"/>
<organism evidence="1 2">
    <name type="scientific">Penicillium nordicum</name>
    <dbReference type="NCBI Taxonomy" id="229535"/>
    <lineage>
        <taxon>Eukaryota</taxon>
        <taxon>Fungi</taxon>
        <taxon>Dikarya</taxon>
        <taxon>Ascomycota</taxon>
        <taxon>Pezizomycotina</taxon>
        <taxon>Eurotiomycetes</taxon>
        <taxon>Eurotiomycetidae</taxon>
        <taxon>Eurotiales</taxon>
        <taxon>Aspergillaceae</taxon>
        <taxon>Penicillium</taxon>
    </lineage>
</organism>
<dbReference type="EMBL" id="LHQQ01000023">
    <property type="protein sequence ID" value="KOS46901.1"/>
    <property type="molecule type" value="Genomic_DNA"/>
</dbReference>
<reference evidence="1 2" key="1">
    <citation type="submission" date="2015-08" db="EMBL/GenBank/DDBJ databases">
        <title>Genome sequencing of Penicillium nordicum.</title>
        <authorList>
            <person name="Nguyen H.D."/>
            <person name="Seifert K.A."/>
        </authorList>
    </citation>
    <scope>NUCLEOTIDE SEQUENCE [LARGE SCALE GENOMIC DNA]</scope>
    <source>
        <strain evidence="1 2">DAOMC 185683</strain>
    </source>
</reference>
<name>A0A0M8PF56_9EURO</name>
<evidence type="ECO:0000313" key="2">
    <source>
        <dbReference type="Proteomes" id="UP000037696"/>
    </source>
</evidence>
<dbReference type="AlphaFoldDB" id="A0A0M8PF56"/>
<evidence type="ECO:0000313" key="1">
    <source>
        <dbReference type="EMBL" id="KOS46901.1"/>
    </source>
</evidence>
<comment type="caution">
    <text evidence="1">The sequence shown here is derived from an EMBL/GenBank/DDBJ whole genome shotgun (WGS) entry which is preliminary data.</text>
</comment>
<sequence length="86" mass="9800">MREVDLDSITSVIIHGRIGSLRHREILRSCDSEMKKQHGRIRLRAEGRRGERERSYLVSTIGSVPCGAICLRRPGTLQLVPTRIHL</sequence>